<evidence type="ECO:0000256" key="1">
    <source>
        <dbReference type="ARBA" id="ARBA00023125"/>
    </source>
</evidence>
<dbReference type="InterPro" id="IPR001387">
    <property type="entry name" value="Cro/C1-type_HTH"/>
</dbReference>
<dbReference type="AlphaFoldDB" id="A0AAJ0UFK5"/>
<dbReference type="Pfam" id="PF01381">
    <property type="entry name" value="HTH_3"/>
    <property type="match status" value="1"/>
</dbReference>
<dbReference type="Proteomes" id="UP001296967">
    <property type="component" value="Unassembled WGS sequence"/>
</dbReference>
<dbReference type="PANTHER" id="PTHR36924:SF1">
    <property type="entry name" value="ANTITOXIN HIGA-1"/>
    <property type="match status" value="1"/>
</dbReference>
<dbReference type="NCBIfam" id="TIGR02607">
    <property type="entry name" value="antidote_HigA"/>
    <property type="match status" value="1"/>
</dbReference>
<dbReference type="InterPro" id="IPR010982">
    <property type="entry name" value="Lambda_DNA-bd_dom_sf"/>
</dbReference>
<comment type="caution">
    <text evidence="3">The sequence shown here is derived from an EMBL/GenBank/DDBJ whole genome shotgun (WGS) entry which is preliminary data.</text>
</comment>
<name>A0AAJ0UFK5_HALSE</name>
<dbReference type="GO" id="GO:0003677">
    <property type="term" value="F:DNA binding"/>
    <property type="evidence" value="ECO:0007669"/>
    <property type="project" value="UniProtKB-KW"/>
</dbReference>
<evidence type="ECO:0000313" key="4">
    <source>
        <dbReference type="Proteomes" id="UP001296967"/>
    </source>
</evidence>
<reference evidence="3" key="1">
    <citation type="submission" date="2017-05" db="EMBL/GenBank/DDBJ databases">
        <authorList>
            <person name="Imhoff J.F."/>
            <person name="Rahn T."/>
            <person name="Kuenzel S."/>
            <person name="Neulinger S.C."/>
        </authorList>
    </citation>
    <scope>NUCLEOTIDE SEQUENCE</scope>
    <source>
        <strain evidence="3">DSM 4395</strain>
    </source>
</reference>
<dbReference type="Gene3D" id="1.10.260.40">
    <property type="entry name" value="lambda repressor-like DNA-binding domains"/>
    <property type="match status" value="1"/>
</dbReference>
<feature type="domain" description="HTH cro/C1-type" evidence="2">
    <location>
        <begin position="31"/>
        <end position="75"/>
    </location>
</feature>
<keyword evidence="1" id="KW-0238">DNA-binding</keyword>
<dbReference type="SUPFAM" id="SSF47413">
    <property type="entry name" value="lambda repressor-like DNA-binding domains"/>
    <property type="match status" value="1"/>
</dbReference>
<reference evidence="3" key="2">
    <citation type="journal article" date="2020" name="Microorganisms">
        <title>Osmotic Adaptation and Compatible Solute Biosynthesis of Phototrophic Bacteria as Revealed from Genome Analyses.</title>
        <authorList>
            <person name="Imhoff J.F."/>
            <person name="Rahn T."/>
            <person name="Kunzel S."/>
            <person name="Keller A."/>
            <person name="Neulinger S.C."/>
        </authorList>
    </citation>
    <scope>NUCLEOTIDE SEQUENCE</scope>
    <source>
        <strain evidence="3">DSM 4395</strain>
    </source>
</reference>
<gene>
    <name evidence="3" type="ORF">CCR82_08370</name>
</gene>
<dbReference type="InterPro" id="IPR013430">
    <property type="entry name" value="Toxin_antidote_HigA"/>
</dbReference>
<protein>
    <submittedName>
        <fullName evidence="3">Addiction module antidote protein, HigA family</fullName>
    </submittedName>
</protein>
<evidence type="ECO:0000259" key="2">
    <source>
        <dbReference type="Pfam" id="PF01381"/>
    </source>
</evidence>
<keyword evidence="4" id="KW-1185">Reference proteome</keyword>
<dbReference type="EMBL" id="NHSF01000054">
    <property type="protein sequence ID" value="MBK5930534.1"/>
    <property type="molecule type" value="Genomic_DNA"/>
</dbReference>
<organism evidence="3 4">
    <name type="scientific">Halochromatium salexigens</name>
    <name type="common">Chromatium salexigens</name>
    <dbReference type="NCBI Taxonomy" id="49447"/>
    <lineage>
        <taxon>Bacteria</taxon>
        <taxon>Pseudomonadati</taxon>
        <taxon>Pseudomonadota</taxon>
        <taxon>Gammaproteobacteria</taxon>
        <taxon>Chromatiales</taxon>
        <taxon>Chromatiaceae</taxon>
        <taxon>Halochromatium</taxon>
    </lineage>
</organism>
<dbReference type="PANTHER" id="PTHR36924">
    <property type="entry name" value="ANTITOXIN HIGA-1"/>
    <property type="match status" value="1"/>
</dbReference>
<proteinExistence type="predicted"/>
<accession>A0AAJ0UFK5</accession>
<dbReference type="CDD" id="cd00093">
    <property type="entry name" value="HTH_XRE"/>
    <property type="match status" value="1"/>
</dbReference>
<evidence type="ECO:0000313" key="3">
    <source>
        <dbReference type="EMBL" id="MBK5930534.1"/>
    </source>
</evidence>
<sequence>MASVSLTCTHKSNGMRPVHPGEILREDFLAPLGLSVNALSVALRVPATRLHEIVKERRAISPDTALRLARYFGGDAQSWLNLQSSFDLRRAELSGKGL</sequence>